<dbReference type="OrthoDB" id="9793424at2"/>
<organism evidence="3 4">
    <name type="scientific">Candidatus Thioglobus autotrophicus</name>
    <dbReference type="NCBI Taxonomy" id="1705394"/>
    <lineage>
        <taxon>Bacteria</taxon>
        <taxon>Pseudomonadati</taxon>
        <taxon>Pseudomonadota</taxon>
        <taxon>Gammaproteobacteria</taxon>
        <taxon>Candidatus Pseudothioglobaceae</taxon>
        <taxon>Candidatus Thioglobus</taxon>
    </lineage>
</organism>
<reference evidence="3 4" key="1">
    <citation type="journal article" date="2015" name="Genome Announc.">
        <title>Genome Sequence of 'Candidatus Thioglobus autotrophica' Strain EF1, a Chemoautotroph from the SUP05 Clade of Marine Gammaproteobacteria.</title>
        <authorList>
            <person name="Shah V."/>
            <person name="Morris R.M."/>
        </authorList>
    </citation>
    <scope>NUCLEOTIDE SEQUENCE [LARGE SCALE GENOMIC DNA]</scope>
    <source>
        <strain evidence="3 4">EF1</strain>
    </source>
</reference>
<dbReference type="GO" id="GO:0005829">
    <property type="term" value="C:cytosol"/>
    <property type="evidence" value="ECO:0007669"/>
    <property type="project" value="TreeGrafter"/>
</dbReference>
<dbReference type="HAMAP" id="MF_00659">
    <property type="entry name" value="UPF0250"/>
    <property type="match status" value="1"/>
</dbReference>
<sequence>MTTPNLSSEELWNFPCDYSVKVFGKTCDELHLTVRTIVERHADKIHPNNISSKSSSKGGYVSITLKIIATSRVQLDAMNQELQDCELVAYVL</sequence>
<evidence type="ECO:0000313" key="4">
    <source>
        <dbReference type="Proteomes" id="UP000058020"/>
    </source>
</evidence>
<dbReference type="AlphaFoldDB" id="A0A0M4NK29"/>
<evidence type="ECO:0000256" key="2">
    <source>
        <dbReference type="HAMAP-Rule" id="MF_00659"/>
    </source>
</evidence>
<evidence type="ECO:0000313" key="3">
    <source>
        <dbReference type="EMBL" id="ALE53126.1"/>
    </source>
</evidence>
<dbReference type="Gene3D" id="3.30.70.260">
    <property type="match status" value="1"/>
</dbReference>
<dbReference type="PANTHER" id="PTHR38036">
    <property type="entry name" value="UPF0250 PROTEIN YBED"/>
    <property type="match status" value="1"/>
</dbReference>
<dbReference type="KEGG" id="tho:SP60_07960"/>
<dbReference type="InterPro" id="IPR007454">
    <property type="entry name" value="UPF0250_YbeD-like"/>
</dbReference>
<dbReference type="Pfam" id="PF04359">
    <property type="entry name" value="DUF493"/>
    <property type="match status" value="1"/>
</dbReference>
<dbReference type="EMBL" id="CP010552">
    <property type="protein sequence ID" value="ALE53126.1"/>
    <property type="molecule type" value="Genomic_DNA"/>
</dbReference>
<protein>
    <recommendedName>
        <fullName evidence="2">UPF0250 protein SP60_07960</fullName>
    </recommendedName>
</protein>
<dbReference type="PANTHER" id="PTHR38036:SF1">
    <property type="entry name" value="UPF0250 PROTEIN YBED"/>
    <property type="match status" value="1"/>
</dbReference>
<dbReference type="STRING" id="1705394.SP60_07960"/>
<dbReference type="SUPFAM" id="SSF117991">
    <property type="entry name" value="YbeD/HP0495-like"/>
    <property type="match status" value="1"/>
</dbReference>
<name>A0A0M4NK29_9GAMM</name>
<dbReference type="Proteomes" id="UP000058020">
    <property type="component" value="Chromosome"/>
</dbReference>
<proteinExistence type="inferred from homology"/>
<dbReference type="InterPro" id="IPR027471">
    <property type="entry name" value="YbeD-like_sf"/>
</dbReference>
<comment type="similarity">
    <text evidence="1 2">Belongs to the UPF0250 family.</text>
</comment>
<evidence type="ECO:0000256" key="1">
    <source>
        <dbReference type="ARBA" id="ARBA00008460"/>
    </source>
</evidence>
<dbReference type="RefSeq" id="WP_053952123.1">
    <property type="nucleotide sequence ID" value="NZ_CP010552.1"/>
</dbReference>
<keyword evidence="4" id="KW-1185">Reference proteome</keyword>
<gene>
    <name evidence="3" type="ORF">SP60_07960</name>
</gene>
<accession>A0A0M4NK29</accession>